<comment type="pathway">
    <text evidence="1">Amino-acid degradation; L-proline degradation into L-glutamate; L-glutamate from L-proline: step 2/2.</text>
</comment>
<keyword evidence="3 9" id="KW-0560">Oxidoreductase</keyword>
<feature type="active site" evidence="8">
    <location>
        <position position="285"/>
    </location>
</feature>
<dbReference type="Pfam" id="PF00171">
    <property type="entry name" value="Aldedh"/>
    <property type="match status" value="1"/>
</dbReference>
<dbReference type="InterPro" id="IPR050485">
    <property type="entry name" value="Proline_metab_enzyme"/>
</dbReference>
<dbReference type="FunFam" id="3.40.605.10:FF:000045">
    <property type="entry name" value="1-pyrroline-5-carboxylate dehydrogenase 1"/>
    <property type="match status" value="1"/>
</dbReference>
<evidence type="ECO:0000313" key="11">
    <source>
        <dbReference type="EMBL" id="CAA9257036.1"/>
    </source>
</evidence>
<evidence type="ECO:0000256" key="6">
    <source>
        <dbReference type="ARBA" id="ARBA00048142"/>
    </source>
</evidence>
<dbReference type="InterPro" id="IPR016160">
    <property type="entry name" value="Ald_DH_CS_CYS"/>
</dbReference>
<dbReference type="SUPFAM" id="SSF53720">
    <property type="entry name" value="ALDH-like"/>
    <property type="match status" value="1"/>
</dbReference>
<dbReference type="GO" id="GO:0009898">
    <property type="term" value="C:cytoplasmic side of plasma membrane"/>
    <property type="evidence" value="ECO:0007669"/>
    <property type="project" value="TreeGrafter"/>
</dbReference>
<organism evidence="11">
    <name type="scientific">uncultured Armatimonadetes bacterium</name>
    <dbReference type="NCBI Taxonomy" id="157466"/>
    <lineage>
        <taxon>Bacteria</taxon>
        <taxon>Bacillati</taxon>
        <taxon>Armatimonadota</taxon>
        <taxon>environmental samples</taxon>
    </lineage>
</organism>
<dbReference type="EC" id="1.2.1.88" evidence="2"/>
<evidence type="ECO:0000256" key="4">
    <source>
        <dbReference type="ARBA" id="ARBA00023027"/>
    </source>
</evidence>
<dbReference type="GO" id="GO:0003842">
    <property type="term" value="F:L-glutamate gamma-semialdehyde dehydrogenase activity"/>
    <property type="evidence" value="ECO:0007669"/>
    <property type="project" value="UniProtKB-EC"/>
</dbReference>
<dbReference type="InterPro" id="IPR005932">
    <property type="entry name" value="RocA"/>
</dbReference>
<evidence type="ECO:0000256" key="2">
    <source>
        <dbReference type="ARBA" id="ARBA00012884"/>
    </source>
</evidence>
<dbReference type="InterPro" id="IPR029510">
    <property type="entry name" value="Ald_DH_CS_GLU"/>
</dbReference>
<dbReference type="CDD" id="cd07124">
    <property type="entry name" value="ALDH_PutA-P5CDH-RocA"/>
    <property type="match status" value="1"/>
</dbReference>
<protein>
    <recommendedName>
        <fullName evidence="5">L-glutamate gamma-semialdehyde dehydrogenase</fullName>
        <ecNumber evidence="2">1.2.1.88</ecNumber>
    </recommendedName>
    <alternativeName>
        <fullName evidence="5">L-glutamate gamma-semialdehyde dehydrogenase</fullName>
    </alternativeName>
</protein>
<dbReference type="GO" id="GO:0004657">
    <property type="term" value="F:proline dehydrogenase activity"/>
    <property type="evidence" value="ECO:0007669"/>
    <property type="project" value="UniProtKB-ARBA"/>
</dbReference>
<dbReference type="PANTHER" id="PTHR42862">
    <property type="entry name" value="DELTA-1-PYRROLINE-5-CARBOXYLATE DEHYDROGENASE 1, ISOFORM A-RELATED"/>
    <property type="match status" value="1"/>
</dbReference>
<dbReference type="Gene3D" id="3.40.309.10">
    <property type="entry name" value="Aldehyde Dehydrogenase, Chain A, domain 2"/>
    <property type="match status" value="1"/>
</dbReference>
<sequence length="526" mass="57202">MRAAFHNEPETDFAVSENQERMRQALSEVRERLGETVPIVIGGKREDSAHTWERPDPSDTARMASRASFATAEQAERAVRAAHEAFAGWRDTPAEERAALLRRVAEEFGRRRFEIAAWQVYEVGKPWREADADVAEAMDFCRFYADEMERLAAPRKRNVPGEWNEYFYEPRGPAVIIAPWNFPLAILTGMAAAALVAGNPVVLKPSEQSTRVGYFLMEALEAAGVPPGVANFLPGEGETVGPVLVNDPRVALIAFTGSKAVGLSILRDAAEVRPGQREIKRVIAELGGKNAIVVDEDADLDEAVLGVLASAVGYAGQKCSACSRVIVVGSAYEPFCARLSEAIKSIRIGPAEDPATTLGPVVDRDAQERILRYGEVGKQEGRLIGQVDPPGGMAGYYVPALVFADCPPDGKLCQEEIFGPVLAVLRARDLTDALALAEDTQYALTGGLYSRSPENIARVRREFRVGNLYINRKITGALVDRQPFGGARLSGVGSKAGGPDYLLQFLVPRTITESVMRRGFAPSEEM</sequence>
<name>A0A6J4IQZ5_9BACT</name>
<dbReference type="Gene3D" id="3.40.605.10">
    <property type="entry name" value="Aldehyde Dehydrogenase, Chain A, domain 1"/>
    <property type="match status" value="1"/>
</dbReference>
<dbReference type="InterPro" id="IPR016161">
    <property type="entry name" value="Ald_DH/histidinol_DH"/>
</dbReference>
<reference evidence="11" key="1">
    <citation type="submission" date="2020-02" db="EMBL/GenBank/DDBJ databases">
        <authorList>
            <person name="Meier V. D."/>
        </authorList>
    </citation>
    <scope>NUCLEOTIDE SEQUENCE</scope>
    <source>
        <strain evidence="11">AVDCRST_MAG63</strain>
    </source>
</reference>
<evidence type="ECO:0000256" key="9">
    <source>
        <dbReference type="RuleBase" id="RU003345"/>
    </source>
</evidence>
<evidence type="ECO:0000256" key="7">
    <source>
        <dbReference type="ARBA" id="ARBA00061617"/>
    </source>
</evidence>
<evidence type="ECO:0000256" key="8">
    <source>
        <dbReference type="PROSITE-ProRule" id="PRU10007"/>
    </source>
</evidence>
<dbReference type="EMBL" id="CADCTO010000287">
    <property type="protein sequence ID" value="CAA9257036.1"/>
    <property type="molecule type" value="Genomic_DNA"/>
</dbReference>
<dbReference type="GO" id="GO:0010133">
    <property type="term" value="P:L-proline catabolic process to L-glutamate"/>
    <property type="evidence" value="ECO:0007669"/>
    <property type="project" value="TreeGrafter"/>
</dbReference>
<evidence type="ECO:0000256" key="3">
    <source>
        <dbReference type="ARBA" id="ARBA00023002"/>
    </source>
</evidence>
<gene>
    <name evidence="11" type="ORF">AVDCRST_MAG63-2309</name>
</gene>
<keyword evidence="4" id="KW-0520">NAD</keyword>
<dbReference type="InterPro" id="IPR016163">
    <property type="entry name" value="Ald_DH_C"/>
</dbReference>
<proteinExistence type="inferred from homology"/>
<comment type="catalytic activity">
    <reaction evidence="6">
        <text>L-glutamate 5-semialdehyde + NAD(+) + H2O = L-glutamate + NADH + 2 H(+)</text>
        <dbReference type="Rhea" id="RHEA:30235"/>
        <dbReference type="ChEBI" id="CHEBI:15377"/>
        <dbReference type="ChEBI" id="CHEBI:15378"/>
        <dbReference type="ChEBI" id="CHEBI:29985"/>
        <dbReference type="ChEBI" id="CHEBI:57540"/>
        <dbReference type="ChEBI" id="CHEBI:57945"/>
        <dbReference type="ChEBI" id="CHEBI:58066"/>
        <dbReference type="EC" id="1.2.1.88"/>
    </reaction>
</comment>
<comment type="similarity">
    <text evidence="7">Belongs to the aldehyde dehydrogenase family. RocA subfamily.</text>
</comment>
<evidence type="ECO:0000256" key="1">
    <source>
        <dbReference type="ARBA" id="ARBA00004786"/>
    </source>
</evidence>
<dbReference type="PROSITE" id="PS00687">
    <property type="entry name" value="ALDEHYDE_DEHYDR_GLU"/>
    <property type="match status" value="1"/>
</dbReference>
<dbReference type="InterPro" id="IPR016162">
    <property type="entry name" value="Ald_DH_N"/>
</dbReference>
<accession>A0A6J4IQZ5</accession>
<evidence type="ECO:0000256" key="5">
    <source>
        <dbReference type="ARBA" id="ARBA00032259"/>
    </source>
</evidence>
<evidence type="ECO:0000259" key="10">
    <source>
        <dbReference type="Pfam" id="PF00171"/>
    </source>
</evidence>
<dbReference type="AlphaFoldDB" id="A0A6J4IQZ5"/>
<dbReference type="FunFam" id="3.40.309.10:FF:000005">
    <property type="entry name" value="1-pyrroline-5-carboxylate dehydrogenase 1"/>
    <property type="match status" value="1"/>
</dbReference>
<feature type="domain" description="Aldehyde dehydrogenase" evidence="10">
    <location>
        <begin position="50"/>
        <end position="510"/>
    </location>
</feature>
<dbReference type="InterPro" id="IPR015590">
    <property type="entry name" value="Aldehyde_DH_dom"/>
</dbReference>
<dbReference type="PROSITE" id="PS00070">
    <property type="entry name" value="ALDEHYDE_DEHYDR_CYS"/>
    <property type="match status" value="1"/>
</dbReference>
<dbReference type="PANTHER" id="PTHR42862:SF1">
    <property type="entry name" value="DELTA-1-PYRROLINE-5-CARBOXYLATE DEHYDROGENASE 2, ISOFORM A-RELATED"/>
    <property type="match status" value="1"/>
</dbReference>